<dbReference type="InterPro" id="IPR007310">
    <property type="entry name" value="Aerobactin_biosyn_IucA/IucC_N"/>
</dbReference>
<dbReference type="eggNOG" id="COG4264">
    <property type="taxonomic scope" value="Bacteria"/>
</dbReference>
<evidence type="ECO:0000313" key="5">
    <source>
        <dbReference type="Proteomes" id="UP000008207"/>
    </source>
</evidence>
<dbReference type="EMBL" id="CP001349">
    <property type="protein sequence ID" value="ACL61694.1"/>
    <property type="molecule type" value="Genomic_DNA"/>
</dbReference>
<evidence type="ECO:0000313" key="4">
    <source>
        <dbReference type="EMBL" id="ACL61694.1"/>
    </source>
</evidence>
<dbReference type="KEGG" id="mno:Mnod_6950"/>
<dbReference type="GO" id="GO:0016881">
    <property type="term" value="F:acid-amino acid ligase activity"/>
    <property type="evidence" value="ECO:0007669"/>
    <property type="project" value="UniProtKB-ARBA"/>
</dbReference>
<dbReference type="OrthoDB" id="495728at2"/>
<dbReference type="GO" id="GO:0019290">
    <property type="term" value="P:siderophore biosynthetic process"/>
    <property type="evidence" value="ECO:0007669"/>
    <property type="project" value="InterPro"/>
</dbReference>
<dbReference type="Pfam" id="PF04183">
    <property type="entry name" value="IucA_IucC"/>
    <property type="match status" value="1"/>
</dbReference>
<dbReference type="HOGENOM" id="CLU_030178_0_0_5"/>
<feature type="domain" description="Aerobactin siderophore biosynthesis IucA/IucC-like C-terminal" evidence="3">
    <location>
        <begin position="405"/>
        <end position="531"/>
    </location>
</feature>
<comment type="pathway">
    <text evidence="1">Siderophore biosynthesis.</text>
</comment>
<dbReference type="STRING" id="460265.Mnod_6950"/>
<evidence type="ECO:0000259" key="2">
    <source>
        <dbReference type="Pfam" id="PF04183"/>
    </source>
</evidence>
<protein>
    <submittedName>
        <fullName evidence="4">IucA/IucC family protein</fullName>
    </submittedName>
</protein>
<reference evidence="4 5" key="1">
    <citation type="submission" date="2009-01" db="EMBL/GenBank/DDBJ databases">
        <title>Complete sequence of chromosome of Methylobacterium nodulans ORS 2060.</title>
        <authorList>
            <consortium name="US DOE Joint Genome Institute"/>
            <person name="Lucas S."/>
            <person name="Copeland A."/>
            <person name="Lapidus A."/>
            <person name="Glavina del Rio T."/>
            <person name="Dalin E."/>
            <person name="Tice H."/>
            <person name="Bruce D."/>
            <person name="Goodwin L."/>
            <person name="Pitluck S."/>
            <person name="Sims D."/>
            <person name="Brettin T."/>
            <person name="Detter J.C."/>
            <person name="Han C."/>
            <person name="Larimer F."/>
            <person name="Land M."/>
            <person name="Hauser L."/>
            <person name="Kyrpides N."/>
            <person name="Ivanova N."/>
            <person name="Marx C.J."/>
            <person name="Richardson P."/>
        </authorList>
    </citation>
    <scope>NUCLEOTIDE SEQUENCE [LARGE SCALE GENOMIC DNA]</scope>
    <source>
        <strain evidence="5">LMG 21967 / CNCM I-2342 / ORS 2060</strain>
    </source>
</reference>
<dbReference type="AlphaFoldDB" id="B8IHN1"/>
<dbReference type="RefSeq" id="WP_015933258.1">
    <property type="nucleotide sequence ID" value="NC_011894.1"/>
</dbReference>
<accession>B8IHN1</accession>
<evidence type="ECO:0000256" key="1">
    <source>
        <dbReference type="ARBA" id="ARBA00004924"/>
    </source>
</evidence>
<gene>
    <name evidence="4" type="ordered locus">Mnod_6950</name>
</gene>
<evidence type="ECO:0000259" key="3">
    <source>
        <dbReference type="Pfam" id="PF06276"/>
    </source>
</evidence>
<dbReference type="PANTHER" id="PTHR34384">
    <property type="entry name" value="L-2,3-DIAMINOPROPANOATE--CITRATE LIGASE"/>
    <property type="match status" value="1"/>
</dbReference>
<proteinExistence type="predicted"/>
<organism evidence="4 5">
    <name type="scientific">Methylobacterium nodulans (strain LMG 21967 / CNCM I-2342 / ORS 2060)</name>
    <dbReference type="NCBI Taxonomy" id="460265"/>
    <lineage>
        <taxon>Bacteria</taxon>
        <taxon>Pseudomonadati</taxon>
        <taxon>Pseudomonadota</taxon>
        <taxon>Alphaproteobacteria</taxon>
        <taxon>Hyphomicrobiales</taxon>
        <taxon>Methylobacteriaceae</taxon>
        <taxon>Methylobacterium</taxon>
    </lineage>
</organism>
<dbReference type="InterPro" id="IPR022770">
    <property type="entry name" value="IucA/IucC-like_C"/>
</dbReference>
<dbReference type="Pfam" id="PF06276">
    <property type="entry name" value="FhuF"/>
    <property type="match status" value="1"/>
</dbReference>
<dbReference type="Proteomes" id="UP000008207">
    <property type="component" value="Chromosome"/>
</dbReference>
<name>B8IHN1_METNO</name>
<sequence>MIRGGAAPDITSAILADLFDALWLEDVAGFQSRAILGPAAVDQTRDYALALGPGHLRARVAPDGWREGVRLAGSVHYETASARNELGAAGLLDLVLSGLPDLAPPVAERTRLQLGGILAQRDLWEISAQALEADVLAGRPLACERLAAWQDRPFHPLARARQGMSPTEVLAYGAEAGRLFALSWCAVARTLLSASPKAERSGPAVSLLDGPQKAMLDAEMAERGLAVSHIALPVHPWQATHVLPERFEQEILAGHLVILDFQGPLVAATASLRTLVLPGQPGLHLKLPLDVQTLSVRRLLTPQSLHNGLHGADLLAAGLRRDAWLSRHVALADEAAFWHFAERDGDVYAERPALLGCTIRRLPAEGGLTVPLASLAVAPRGGLPPAIRLIAGDRPDLQALFASVAELVLGTALRGACYGFAPELHGQNALITFVEGRPRCLVLRDHDTVRCAPVWLEEVGLPVPAYLITDPQRNTLLLRRPEDLLAYAQTLAIDVALRAVAEAFAAAESNFDLRDARRILVAQVRRVLRDVDVPSSRKALISGLLLNERSAPFKQVLTPLLASSMPSTSMPSRLARAPNPLFLGVPQ</sequence>
<dbReference type="Gene3D" id="1.10.510.40">
    <property type="match status" value="1"/>
</dbReference>
<keyword evidence="5" id="KW-1185">Reference proteome</keyword>
<dbReference type="InterPro" id="IPR037455">
    <property type="entry name" value="LucA/IucC-like"/>
</dbReference>
<dbReference type="PANTHER" id="PTHR34384:SF6">
    <property type="entry name" value="STAPHYLOFERRIN B SYNTHASE"/>
    <property type="match status" value="1"/>
</dbReference>
<feature type="domain" description="Aerobactin siderophore biosynthesis IucA/IucC N-terminal" evidence="2">
    <location>
        <begin position="143"/>
        <end position="376"/>
    </location>
</feature>